<organism evidence="1 2">
    <name type="scientific">Amycolatopsis alba DSM 44262</name>
    <dbReference type="NCBI Taxonomy" id="1125972"/>
    <lineage>
        <taxon>Bacteria</taxon>
        <taxon>Bacillati</taxon>
        <taxon>Actinomycetota</taxon>
        <taxon>Actinomycetes</taxon>
        <taxon>Pseudonocardiales</taxon>
        <taxon>Pseudonocardiaceae</taxon>
        <taxon>Amycolatopsis</taxon>
    </lineage>
</organism>
<evidence type="ECO:0000313" key="1">
    <source>
        <dbReference type="EMBL" id="OXM43131.1"/>
    </source>
</evidence>
<dbReference type="Proteomes" id="UP000215563">
    <property type="component" value="Unassembled WGS sequence"/>
</dbReference>
<gene>
    <name evidence="1" type="ORF">CFP75_39720</name>
</gene>
<evidence type="ECO:0000313" key="2">
    <source>
        <dbReference type="Proteomes" id="UP000215563"/>
    </source>
</evidence>
<name>A0A229R9K0_AMYAL</name>
<dbReference type="RefSeq" id="WP_026467740.1">
    <property type="nucleotide sequence ID" value="NZ_KB913032.1"/>
</dbReference>
<comment type="caution">
    <text evidence="1">The sequence shown here is derived from an EMBL/GenBank/DDBJ whole genome shotgun (WGS) entry which is preliminary data.</text>
</comment>
<dbReference type="EMBL" id="NMQU01000158">
    <property type="protein sequence ID" value="OXM43131.1"/>
    <property type="molecule type" value="Genomic_DNA"/>
</dbReference>
<sequence>MVDSPVVERGVLTAPAQTWDAAARRPEVIKQMAGHATVGLDAAAELDTSRRQVFVLLPGQSSGGRGGARLT</sequence>
<dbReference type="AlphaFoldDB" id="A0A229R9K0"/>
<keyword evidence="2" id="KW-1185">Reference proteome</keyword>
<protein>
    <submittedName>
        <fullName evidence="1">Uncharacterized protein</fullName>
    </submittedName>
</protein>
<reference evidence="1 2" key="1">
    <citation type="submission" date="2017-07" db="EMBL/GenBank/DDBJ databases">
        <title>Amycolatopsis alba DSM 44262 Genome sequencing and assembly.</title>
        <authorList>
            <person name="Kaur N."/>
            <person name="Mayilraj S."/>
        </authorList>
    </citation>
    <scope>NUCLEOTIDE SEQUENCE [LARGE SCALE GENOMIC DNA]</scope>
    <source>
        <strain evidence="1 2">DSM 44262</strain>
    </source>
</reference>
<accession>A0A229R9K0</accession>
<proteinExistence type="predicted"/>